<feature type="compositionally biased region" description="Basic and acidic residues" evidence="3">
    <location>
        <begin position="648"/>
        <end position="668"/>
    </location>
</feature>
<name>A0A8W7K7Y9_ANOAL</name>
<dbReference type="PROSITE" id="PS50012">
    <property type="entry name" value="RCC1_3"/>
    <property type="match status" value="4"/>
</dbReference>
<feature type="region of interest" description="Disordered" evidence="3">
    <location>
        <begin position="1830"/>
        <end position="1875"/>
    </location>
</feature>
<proteinExistence type="predicted"/>
<feature type="repeat" description="RCC1" evidence="2">
    <location>
        <begin position="1221"/>
        <end position="1280"/>
    </location>
</feature>
<feature type="compositionally biased region" description="Polar residues" evidence="3">
    <location>
        <begin position="1494"/>
        <end position="1517"/>
    </location>
</feature>
<feature type="compositionally biased region" description="Polar residues" evidence="3">
    <location>
        <begin position="440"/>
        <end position="461"/>
    </location>
</feature>
<dbReference type="PANTHER" id="PTHR22870:SF466">
    <property type="entry name" value="ANKYRIN REPEAT-CONTAINING PROTEIN"/>
    <property type="match status" value="1"/>
</dbReference>
<accession>A0A8W7K7Y9</accession>
<organism evidence="4 5">
    <name type="scientific">Anopheles albimanus</name>
    <name type="common">New world malaria mosquito</name>
    <dbReference type="NCBI Taxonomy" id="7167"/>
    <lineage>
        <taxon>Eukaryota</taxon>
        <taxon>Metazoa</taxon>
        <taxon>Ecdysozoa</taxon>
        <taxon>Arthropoda</taxon>
        <taxon>Hexapoda</taxon>
        <taxon>Insecta</taxon>
        <taxon>Pterygota</taxon>
        <taxon>Neoptera</taxon>
        <taxon>Endopterygota</taxon>
        <taxon>Diptera</taxon>
        <taxon>Nematocera</taxon>
        <taxon>Culicoidea</taxon>
        <taxon>Culicidae</taxon>
        <taxon>Anophelinae</taxon>
        <taxon>Anopheles</taxon>
    </lineage>
</organism>
<evidence type="ECO:0000313" key="4">
    <source>
        <dbReference type="EnsemblMetazoa" id="AALB016320-PA"/>
    </source>
</evidence>
<keyword evidence="1" id="KW-0677">Repeat</keyword>
<feature type="repeat" description="RCC1" evidence="2">
    <location>
        <begin position="1332"/>
        <end position="1383"/>
    </location>
</feature>
<feature type="compositionally biased region" description="Low complexity" evidence="3">
    <location>
        <begin position="669"/>
        <end position="690"/>
    </location>
</feature>
<evidence type="ECO:0000256" key="1">
    <source>
        <dbReference type="ARBA" id="ARBA00022737"/>
    </source>
</evidence>
<evidence type="ECO:0000256" key="3">
    <source>
        <dbReference type="SAM" id="MobiDB-lite"/>
    </source>
</evidence>
<dbReference type="Pfam" id="PF00415">
    <property type="entry name" value="RCC1"/>
    <property type="match status" value="3"/>
</dbReference>
<dbReference type="CTD" id="43518"/>
<feature type="region of interest" description="Disordered" evidence="3">
    <location>
        <begin position="132"/>
        <end position="195"/>
    </location>
</feature>
<dbReference type="InterPro" id="IPR000408">
    <property type="entry name" value="Reg_chr_condens"/>
</dbReference>
<dbReference type="GeneID" id="118458971"/>
<feature type="compositionally biased region" description="Basic and acidic residues" evidence="3">
    <location>
        <begin position="741"/>
        <end position="751"/>
    </location>
</feature>
<feature type="region of interest" description="Disordered" evidence="3">
    <location>
        <begin position="638"/>
        <end position="690"/>
    </location>
</feature>
<dbReference type="KEGG" id="aali:118458971"/>
<feature type="compositionally biased region" description="Polar residues" evidence="3">
    <location>
        <begin position="151"/>
        <end position="161"/>
    </location>
</feature>
<feature type="compositionally biased region" description="Acidic residues" evidence="3">
    <location>
        <begin position="1836"/>
        <end position="1857"/>
    </location>
</feature>
<feature type="compositionally biased region" description="Low complexity" evidence="3">
    <location>
        <begin position="756"/>
        <end position="766"/>
    </location>
</feature>
<feature type="region of interest" description="Disordered" evidence="3">
    <location>
        <begin position="1472"/>
        <end position="1592"/>
    </location>
</feature>
<dbReference type="OrthoDB" id="16281at2759"/>
<feature type="compositionally biased region" description="Basic and acidic residues" evidence="3">
    <location>
        <begin position="1518"/>
        <end position="1535"/>
    </location>
</feature>
<keyword evidence="5" id="KW-1185">Reference proteome</keyword>
<feature type="compositionally biased region" description="Basic and acidic residues" evidence="3">
    <location>
        <begin position="1544"/>
        <end position="1555"/>
    </location>
</feature>
<feature type="region of interest" description="Disordered" evidence="3">
    <location>
        <begin position="737"/>
        <end position="772"/>
    </location>
</feature>
<feature type="region of interest" description="Disordered" evidence="3">
    <location>
        <begin position="435"/>
        <end position="482"/>
    </location>
</feature>
<evidence type="ECO:0000313" key="5">
    <source>
        <dbReference type="Proteomes" id="UP000069272"/>
    </source>
</evidence>
<dbReference type="PRINTS" id="PR00633">
    <property type="entry name" value="RCCNDNSATION"/>
</dbReference>
<feature type="compositionally biased region" description="Low complexity" evidence="3">
    <location>
        <begin position="138"/>
        <end position="150"/>
    </location>
</feature>
<dbReference type="EnsemblMetazoa" id="AALB016320-RA">
    <property type="protein sequence ID" value="AALB016320-PA"/>
    <property type="gene ID" value="AALB016320"/>
</dbReference>
<sequence length="2127" mass="234406">MASLKDWDVLRLSTLITNINAKLSASVTADQEYRLLCLVRQNDQILFRYTDRHGEVHLMLLCWFAENHKTVQDVCFDSTGCWLLVFCYDNTLHIVPALSICDKSLEHVDTTFNRDEITSFIVPFIGPHECPNPQTCPNNSHNSQQQQQNQTATSHRSSIASEGSLKSAGTIAVGSGGGGTASAAGTPSSEPNLIFDAPTMKKSSSSYTTHKIDEIFSLNSIYRKLFLEQLDKAREEQNANRSISATAGTDTPIAMKTIEDFFADASQPREADVSKASTPLETYTISSSLESTGVSVSCPYPTCCSWWRTLANEPRAILGYSDGSICVVALTPNCPFLGNTNCERGSIEKLIICQDYSMETISLMINTSTKEQWKLLLEQKSIKYTFPGDITPTSGPEFRSELLKSLSEGGTNESGSAVPIEDWQIVLSLPKEGEAITDGGRTSAQQQQTGRAKGTGTTNDAESSGSSPNSSEPPSGDDFEKVDNESIAEGSEKSNDNGGSAAGTLPKLLPAAKARLQSLRDLGVKKIGTLKLKLSESRIKAKEREKFKEHAANLAVMELPGMYPEILTTPAGPYFVVQYLEGKYLLSAMHSYSDTLSVHSMDISLIPLHIYKLPKQCQSTVLTKNVLYVLHTAQPEEGAAASSETAADEGKPTAEGERVTADSLEDCHSNGSSSGSSSNSNSSSSSVVPTPNAVSVVSCKIASMKMGDDCDFNEHALLGLFHFPSERILEIHRLSGAGEQGKNHEDPDDGVHGTSEQQQQQQPPQGEEQRTFLQKSPVSNYLRIQKGLRMERKLDISESQVMVGEFPSIEYDQALVVTDRNLYAIELADTGRNLFLSLAHRCIWAACEDFCTTFGLPLATCIEYAGDVLLRRKRISEALMTYNVARLSPMKTALKLALAKENKALMKLCAMALRNTHIIGSQFLMHDIMGLLVDEAHLGNVVYDSLINLNCRTSLKPNNTGAHCSDFSYDNDDVLLEVQISPSDQFHLSNLMFLTLCERCAQDKNYIPLWNFIVTNSKYHTSLACIMLAHGALHSTAVLLAMTRGTCLDVFSCLVGTWEQTSSDMQPTAAETNAFMYNLSNELFMECLTYLQDYTMNYFELIRKHLEVFDINVLERLIRQLNPFNPIYRPLLQRLSNHEASSAKEPSGLHLLYFWKALIETFLAVAVRAQTLKMNNDGVSSFLSALKHIRPHHEERAVEMRLEQFSPIAAGFFHAAAVVRHVAFVWGSNGVNCALSRTVLQGDAIGASGQPPEVSFLRQIDLEVLAVQCGRLHTLFLTSNGLYAMGSNNLGQLGIGNHVINALQPMLVKGFDGKSITHFTAGQYHNAVVANGLLYTWGWGVFGQLGHGTVDDCHRPKVLEFFRNKTIVQLALGHAHTLVLCREHYHHQSRRVLYVFGSNHYGQLGLGQEDHFGTTVDTRNGKSFLVSLVPRKLELEDEVTLINTKLFVNLARTTTNKLFIWGSSPQALRLATQARKRAKSNKGGGGFSKFGSMLRSSTGSPAVTPQADTNSTQQADSDASRDKESVPVDNTETKSDSTAAQDGLKADLTDQREADGCMADQSTINIPEITVTDESTPAKDAPEVDDKPPGGSGEDAMEHLFPATVDTSLVEGTIVKISSGLYHFALITDDGAIYTWGKNIERQLGREGGRNEVLIPTRLESIDDVRYVECGADFTLVMTHGRIVKAWGNNNMGQCAKEISLDRTGVPGKLVRLPISNRVVRIPDKSQFIETPHEVKLPANKGLGYDEPLRFLKSLPKFRRSFVVKSGLEKLISNNISTISSSLNDVSQGEVEDLVAELPEPSTDGRALLRDHCAMGSTMSSLQSVSYATSPTSLALDDDDEDDDDEVDEEEDDGDEDVERKGKGQERSLDPSSDTISSHLFNERHLLSNEFIHYCLYLFHGLYSQEALLGLIKRNNEYHIRIMLLNYDYVEAFRLILDLLSSSLSSSASSTSIARQTQNLVKIFEYFTKDSSIVPMEVGNIKYFIYELFMFFIRHNLSIDVLEEFFLRHVDCYLVPLASVLYFHNTNNLATPRGTGSSCAAGTGDVPVDAEVLALERKLLDKFNNNNNAHTLFTAGNLEGEENLRLPGSSGVGPRKLENTDAICRALSTRFNVTICQKLLEHFDRCK</sequence>
<dbReference type="RefSeq" id="XP_035777852.1">
    <property type="nucleotide sequence ID" value="XM_035921959.1"/>
</dbReference>
<reference evidence="4 5" key="1">
    <citation type="journal article" date="2017" name="G3 (Bethesda)">
        <title>The Physical Genome Mapping of Anopheles albimanus Corrected Scaffold Misassemblies and Identified Interarm Rearrangements in Genus Anopheles.</title>
        <authorList>
            <person name="Artemov G.N."/>
            <person name="Peery A.N."/>
            <person name="Jiang X."/>
            <person name="Tu Z."/>
            <person name="Stegniy V.N."/>
            <person name="Sharakhova M.V."/>
            <person name="Sharakhov I.V."/>
        </authorList>
    </citation>
    <scope>NUCLEOTIDE SEQUENCE [LARGE SCALE GENOMIC DNA]</scope>
    <source>
        <strain evidence="4 5">ALBI9_A</strain>
    </source>
</reference>
<dbReference type="InterPro" id="IPR009091">
    <property type="entry name" value="RCC1/BLIP-II"/>
</dbReference>
<feature type="compositionally biased region" description="Basic and acidic residues" evidence="3">
    <location>
        <begin position="1858"/>
        <end position="1869"/>
    </location>
</feature>
<protein>
    <submittedName>
        <fullName evidence="4">Uncharacterized protein</fullName>
    </submittedName>
</protein>
<feature type="compositionally biased region" description="Basic and acidic residues" evidence="3">
    <location>
        <begin position="1576"/>
        <end position="1588"/>
    </location>
</feature>
<feature type="repeat" description="RCC1" evidence="2">
    <location>
        <begin position="1631"/>
        <end position="1681"/>
    </location>
</feature>
<dbReference type="Proteomes" id="UP000069272">
    <property type="component" value="Chromosome 2R"/>
</dbReference>
<evidence type="ECO:0000256" key="2">
    <source>
        <dbReference type="PROSITE-ProRule" id="PRU00235"/>
    </source>
</evidence>
<feature type="repeat" description="RCC1" evidence="2">
    <location>
        <begin position="1280"/>
        <end position="1332"/>
    </location>
</feature>
<dbReference type="InterPro" id="IPR051210">
    <property type="entry name" value="Ub_ligase/GEF_domain"/>
</dbReference>
<reference evidence="4" key="2">
    <citation type="submission" date="2022-08" db="UniProtKB">
        <authorList>
            <consortium name="EnsemblMetazoa"/>
        </authorList>
    </citation>
    <scope>IDENTIFICATION</scope>
    <source>
        <strain evidence="4">STECLA/ALBI9_A</strain>
    </source>
</reference>
<dbReference type="FunFam" id="2.130.10.30:FF:000063">
    <property type="entry name" value="GG11698"/>
    <property type="match status" value="1"/>
</dbReference>
<dbReference type="SUPFAM" id="SSF50985">
    <property type="entry name" value="RCC1/BLIP-II"/>
    <property type="match status" value="1"/>
</dbReference>
<dbReference type="Gene3D" id="2.130.10.30">
    <property type="entry name" value="Regulator of chromosome condensation 1/beta-lactamase-inhibitor protein II"/>
    <property type="match status" value="2"/>
</dbReference>
<dbReference type="PANTHER" id="PTHR22870">
    <property type="entry name" value="REGULATOR OF CHROMOSOME CONDENSATION"/>
    <property type="match status" value="1"/>
</dbReference>
<feature type="compositionally biased region" description="Low complexity" evidence="3">
    <location>
        <begin position="462"/>
        <end position="476"/>
    </location>
</feature>